<organism evidence="1 2">
    <name type="scientific">Trichophyton equinum (strain ATCC MYA-4606 / CBS 127.97)</name>
    <name type="common">Horse ringworm fungus</name>
    <dbReference type="NCBI Taxonomy" id="559882"/>
    <lineage>
        <taxon>Eukaryota</taxon>
        <taxon>Fungi</taxon>
        <taxon>Dikarya</taxon>
        <taxon>Ascomycota</taxon>
        <taxon>Pezizomycotina</taxon>
        <taxon>Eurotiomycetes</taxon>
        <taxon>Eurotiomycetidae</taxon>
        <taxon>Onygenales</taxon>
        <taxon>Arthrodermataceae</taxon>
        <taxon>Trichophyton</taxon>
    </lineage>
</organism>
<accession>F2PJ85</accession>
<protein>
    <submittedName>
        <fullName evidence="1">Uncharacterized protein</fullName>
    </submittedName>
</protein>
<dbReference type="EMBL" id="DS995720">
    <property type="protein sequence ID" value="EGE01952.1"/>
    <property type="molecule type" value="Genomic_DNA"/>
</dbReference>
<dbReference type="AlphaFoldDB" id="F2PJ85"/>
<dbReference type="Proteomes" id="UP000009169">
    <property type="component" value="Unassembled WGS sequence"/>
</dbReference>
<reference evidence="2" key="1">
    <citation type="journal article" date="2012" name="MBio">
        <title>Comparative genome analysis of Trichophyton rubrum and related dermatophytes reveals candidate genes involved in infection.</title>
        <authorList>
            <person name="Martinez D.A."/>
            <person name="Oliver B.G."/>
            <person name="Graeser Y."/>
            <person name="Goldberg J.M."/>
            <person name="Li W."/>
            <person name="Martinez-Rossi N.M."/>
            <person name="Monod M."/>
            <person name="Shelest E."/>
            <person name="Barton R.C."/>
            <person name="Birch E."/>
            <person name="Brakhage A.A."/>
            <person name="Chen Z."/>
            <person name="Gurr S.J."/>
            <person name="Heiman D."/>
            <person name="Heitman J."/>
            <person name="Kosti I."/>
            <person name="Rossi A."/>
            <person name="Saif S."/>
            <person name="Samalova M."/>
            <person name="Saunders C.W."/>
            <person name="Shea T."/>
            <person name="Summerbell R.C."/>
            <person name="Xu J."/>
            <person name="Young S."/>
            <person name="Zeng Q."/>
            <person name="Birren B.W."/>
            <person name="Cuomo C.A."/>
            <person name="White T.C."/>
        </authorList>
    </citation>
    <scope>NUCLEOTIDE SEQUENCE [LARGE SCALE GENOMIC DNA]</scope>
    <source>
        <strain evidence="2">ATCC MYA-4606 / CBS 127.97</strain>
    </source>
</reference>
<evidence type="ECO:0000313" key="2">
    <source>
        <dbReference type="Proteomes" id="UP000009169"/>
    </source>
</evidence>
<proteinExistence type="predicted"/>
<gene>
    <name evidence="1" type="ORF">TEQG_00993</name>
</gene>
<dbReference type="HOGENOM" id="CLU_1180934_0_0_1"/>
<sequence>MIFEILGETVRFRHSTSDGYRESLPHGGGEFGPRRWEDDKLHNNDVMVAIPKFCLHIYGVLEREDSDREQRSENDWLKHDATKELNSNTIHLTSYFLPFSREQKSSPDTVRERLNHSEYPGSIQLVQHHGGSFEEQTGMRMHSELRLEQPRRSELGEALLVVSQLSMTRVGIRAANEIGPRRMITVRVAAIWCEQRVISSDLEAGNCCACMSLALYEEGQQQQVAAHTPPRRIRS</sequence>
<name>F2PJ85_TRIEC</name>
<dbReference type="VEuPathDB" id="FungiDB:TEQG_00993"/>
<evidence type="ECO:0000313" key="1">
    <source>
        <dbReference type="EMBL" id="EGE01952.1"/>
    </source>
</evidence>
<keyword evidence="2" id="KW-1185">Reference proteome</keyword>